<evidence type="ECO:0000313" key="1">
    <source>
        <dbReference type="EMBL" id="JAD38613.1"/>
    </source>
</evidence>
<protein>
    <submittedName>
        <fullName evidence="1">Uncharacterized protein</fullName>
    </submittedName>
</protein>
<name>A0A0A8ZLT4_ARUDO</name>
<organism evidence="1">
    <name type="scientific">Arundo donax</name>
    <name type="common">Giant reed</name>
    <name type="synonym">Donax arundinaceus</name>
    <dbReference type="NCBI Taxonomy" id="35708"/>
    <lineage>
        <taxon>Eukaryota</taxon>
        <taxon>Viridiplantae</taxon>
        <taxon>Streptophyta</taxon>
        <taxon>Embryophyta</taxon>
        <taxon>Tracheophyta</taxon>
        <taxon>Spermatophyta</taxon>
        <taxon>Magnoliopsida</taxon>
        <taxon>Liliopsida</taxon>
        <taxon>Poales</taxon>
        <taxon>Poaceae</taxon>
        <taxon>PACMAD clade</taxon>
        <taxon>Arundinoideae</taxon>
        <taxon>Arundineae</taxon>
        <taxon>Arundo</taxon>
    </lineage>
</organism>
<proteinExistence type="predicted"/>
<reference evidence="1" key="2">
    <citation type="journal article" date="2015" name="Data Brief">
        <title>Shoot transcriptome of the giant reed, Arundo donax.</title>
        <authorList>
            <person name="Barrero R.A."/>
            <person name="Guerrero F.D."/>
            <person name="Moolhuijzen P."/>
            <person name="Goolsby J.A."/>
            <person name="Tidwell J."/>
            <person name="Bellgard S.E."/>
            <person name="Bellgard M.I."/>
        </authorList>
    </citation>
    <scope>NUCLEOTIDE SEQUENCE</scope>
    <source>
        <tissue evidence="1">Shoot tissue taken approximately 20 cm above the soil surface</tissue>
    </source>
</reference>
<sequence length="27" mass="3240">MDRLIIELEAHSIWKIQSSARRVEIMN</sequence>
<dbReference type="AlphaFoldDB" id="A0A0A8ZLT4"/>
<reference evidence="1" key="1">
    <citation type="submission" date="2014-09" db="EMBL/GenBank/DDBJ databases">
        <authorList>
            <person name="Magalhaes I.L.F."/>
            <person name="Oliveira U."/>
            <person name="Santos F.R."/>
            <person name="Vidigal T.H.D.A."/>
            <person name="Brescovit A.D."/>
            <person name="Santos A.J."/>
        </authorList>
    </citation>
    <scope>NUCLEOTIDE SEQUENCE</scope>
    <source>
        <tissue evidence="1">Shoot tissue taken approximately 20 cm above the soil surface</tissue>
    </source>
</reference>
<dbReference type="EMBL" id="GBRH01259282">
    <property type="protein sequence ID" value="JAD38613.1"/>
    <property type="molecule type" value="Transcribed_RNA"/>
</dbReference>
<accession>A0A0A8ZLT4</accession>